<accession>S8AJX0</accession>
<sequence length="330" mass="38357">MEYEWIIPVAIFKAIAHYPFYHTLKRLTVECIVIHHFSQQYTTPMFVYNHLSNDSKDFIHAAGGKSRFWVNSLERVNFSADDYIPLPSALEEATTTFISDCSERLNLYFHEVDLYEGRTAPWLFFLHSQNTLRKLKINTTSLLNIKWGLNVESIIPDDSKLTMPNVRELWLISNTEAINYRTIYYVVKTFPKTQHLRIDAPSYIVDPYFSNVEPYDGISISLSDLRTAILPCPLANTWQPMTPKELRRIVARWHLIGRLRKLEWIAYVSGFEPADDCWYLYSGKTPKGDDMFVTKVITAGEGGGRENYRVWTQAGNRVGKFNNFERSETL</sequence>
<dbReference type="EMBL" id="AQGS01000242">
    <property type="protein sequence ID" value="EPS41426.1"/>
    <property type="molecule type" value="Genomic_DNA"/>
</dbReference>
<dbReference type="HOGENOM" id="CLU_842042_0_0_1"/>
<comment type="caution">
    <text evidence="1">The sequence shown here is derived from an EMBL/GenBank/DDBJ whole genome shotgun (WGS) entry which is preliminary data.</text>
</comment>
<reference evidence="2" key="2">
    <citation type="submission" date="2013-04" db="EMBL/GenBank/DDBJ databases">
        <title>Genomic mechanisms accounting for the adaptation to parasitism in nematode-trapping fungi.</title>
        <authorList>
            <person name="Ahren D.G."/>
        </authorList>
    </citation>
    <scope>NUCLEOTIDE SEQUENCE [LARGE SCALE GENOMIC DNA]</scope>
    <source>
        <strain evidence="2">CBS 200.50</strain>
    </source>
</reference>
<evidence type="ECO:0000313" key="2">
    <source>
        <dbReference type="Proteomes" id="UP000015100"/>
    </source>
</evidence>
<dbReference type="AlphaFoldDB" id="S8AJX0"/>
<protein>
    <submittedName>
        <fullName evidence="1">Uncharacterized protein</fullName>
    </submittedName>
</protein>
<gene>
    <name evidence="1" type="ORF">H072_4679</name>
</gene>
<dbReference type="Proteomes" id="UP000015100">
    <property type="component" value="Unassembled WGS sequence"/>
</dbReference>
<proteinExistence type="predicted"/>
<organism evidence="1 2">
    <name type="scientific">Dactylellina haptotyla (strain CBS 200.50)</name>
    <name type="common">Nematode-trapping fungus</name>
    <name type="synonym">Monacrosporium haptotylum</name>
    <dbReference type="NCBI Taxonomy" id="1284197"/>
    <lineage>
        <taxon>Eukaryota</taxon>
        <taxon>Fungi</taxon>
        <taxon>Dikarya</taxon>
        <taxon>Ascomycota</taxon>
        <taxon>Pezizomycotina</taxon>
        <taxon>Orbiliomycetes</taxon>
        <taxon>Orbiliales</taxon>
        <taxon>Orbiliaceae</taxon>
        <taxon>Dactylellina</taxon>
    </lineage>
</organism>
<evidence type="ECO:0000313" key="1">
    <source>
        <dbReference type="EMBL" id="EPS41426.1"/>
    </source>
</evidence>
<keyword evidence="2" id="KW-1185">Reference proteome</keyword>
<reference evidence="1 2" key="1">
    <citation type="journal article" date="2013" name="PLoS Genet.">
        <title>Genomic mechanisms accounting for the adaptation to parasitism in nematode-trapping fungi.</title>
        <authorList>
            <person name="Meerupati T."/>
            <person name="Andersson K.M."/>
            <person name="Friman E."/>
            <person name="Kumar D."/>
            <person name="Tunlid A."/>
            <person name="Ahren D."/>
        </authorList>
    </citation>
    <scope>NUCLEOTIDE SEQUENCE [LARGE SCALE GENOMIC DNA]</scope>
    <source>
        <strain evidence="1 2">CBS 200.50</strain>
    </source>
</reference>
<name>S8AJX0_DACHA</name>
<dbReference type="OrthoDB" id="5273145at2759"/>